<feature type="domain" description="Mandelate racemase/muconate lactonizing enzyme N-terminal" evidence="2">
    <location>
        <begin position="67"/>
        <end position="96"/>
    </location>
</feature>
<dbReference type="Gene3D" id="3.20.20.120">
    <property type="entry name" value="Enolase-like C-terminal domain"/>
    <property type="match status" value="2"/>
</dbReference>
<evidence type="ECO:0000259" key="2">
    <source>
        <dbReference type="Pfam" id="PF02746"/>
    </source>
</evidence>
<evidence type="ECO:0000313" key="3">
    <source>
        <dbReference type="EMBL" id="SMD24702.1"/>
    </source>
</evidence>
<protein>
    <submittedName>
        <fullName evidence="3">Mandelate racemase / muconate lactonizing enzyme, N-terminal domain</fullName>
    </submittedName>
</protein>
<dbReference type="STRING" id="40571.SAMN05660733_07806"/>
<dbReference type="SUPFAM" id="SSF51604">
    <property type="entry name" value="Enolase C-terminal domain-like"/>
    <property type="match status" value="1"/>
</dbReference>
<evidence type="ECO:0000313" key="4">
    <source>
        <dbReference type="Proteomes" id="UP000192840"/>
    </source>
</evidence>
<organism evidence="3 4">
    <name type="scientific">Lentzea albidocapillata</name>
    <dbReference type="NCBI Taxonomy" id="40571"/>
    <lineage>
        <taxon>Bacteria</taxon>
        <taxon>Bacillati</taxon>
        <taxon>Actinomycetota</taxon>
        <taxon>Actinomycetes</taxon>
        <taxon>Pseudonocardiales</taxon>
        <taxon>Pseudonocardiaceae</taxon>
        <taxon>Lentzea</taxon>
    </lineage>
</organism>
<dbReference type="PROSITE" id="PS00908">
    <property type="entry name" value="MR_MLE_1"/>
    <property type="match status" value="1"/>
</dbReference>
<dbReference type="OrthoDB" id="9796450at2"/>
<dbReference type="GO" id="GO:0009063">
    <property type="term" value="P:amino acid catabolic process"/>
    <property type="evidence" value="ECO:0007669"/>
    <property type="project" value="InterPro"/>
</dbReference>
<name>A0A1W2FSJ6_9PSEU</name>
<dbReference type="eggNOG" id="COG4948">
    <property type="taxonomic scope" value="Bacteria"/>
</dbReference>
<reference evidence="4" key="1">
    <citation type="submission" date="2017-04" db="EMBL/GenBank/DDBJ databases">
        <authorList>
            <person name="Varghese N."/>
            <person name="Submissions S."/>
        </authorList>
    </citation>
    <scope>NUCLEOTIDE SEQUENCE [LARGE SCALE GENOMIC DNA]</scope>
    <source>
        <strain evidence="4">DSM 44073</strain>
    </source>
</reference>
<dbReference type="SUPFAM" id="SSF54826">
    <property type="entry name" value="Enolase N-terminal domain-like"/>
    <property type="match status" value="1"/>
</dbReference>
<proteinExistence type="predicted"/>
<dbReference type="Proteomes" id="UP000192840">
    <property type="component" value="Unassembled WGS sequence"/>
</dbReference>
<dbReference type="InterPro" id="IPR036849">
    <property type="entry name" value="Enolase-like_C_sf"/>
</dbReference>
<evidence type="ECO:0000256" key="1">
    <source>
        <dbReference type="ARBA" id="ARBA00023239"/>
    </source>
</evidence>
<dbReference type="EMBL" id="FWYC01000022">
    <property type="protein sequence ID" value="SMD24702.1"/>
    <property type="molecule type" value="Genomic_DNA"/>
</dbReference>
<dbReference type="InterPro" id="IPR018110">
    <property type="entry name" value="Mandel_Rmase/mucon_lact_enz_CS"/>
</dbReference>
<dbReference type="InterPro" id="IPR029017">
    <property type="entry name" value="Enolase-like_N"/>
</dbReference>
<dbReference type="PANTHER" id="PTHR48080:SF2">
    <property type="entry name" value="D-GALACTONATE DEHYDRATASE"/>
    <property type="match status" value="1"/>
</dbReference>
<dbReference type="Pfam" id="PF02746">
    <property type="entry name" value="MR_MLE_N"/>
    <property type="match status" value="1"/>
</dbReference>
<dbReference type="Gene3D" id="3.30.390.10">
    <property type="entry name" value="Enolase-like, N-terminal domain"/>
    <property type="match status" value="2"/>
</dbReference>
<dbReference type="InterPro" id="IPR034593">
    <property type="entry name" value="DgoD-like"/>
</dbReference>
<sequence>MAAITDVSADVYRVELDEPHADGTLTWRGITVVVSTVYADGASGVGWTYGSGGAADVIRDVLAPAIDLMSAISAVDIALWDLKAKTLGMPLSWLLGRVHTAVPVYGSGGFTSLARQAIGSGAQLFVDANGAYTAKQAVRIADRAAGRT</sequence>
<dbReference type="GO" id="GO:0016829">
    <property type="term" value="F:lyase activity"/>
    <property type="evidence" value="ECO:0007669"/>
    <property type="project" value="UniProtKB-KW"/>
</dbReference>
<gene>
    <name evidence="3" type="ORF">SAMN05660733_07806</name>
</gene>
<dbReference type="AlphaFoldDB" id="A0A1W2FSJ6"/>
<accession>A0A1W2FSJ6</accession>
<dbReference type="PANTHER" id="PTHR48080">
    <property type="entry name" value="D-GALACTONATE DEHYDRATASE-RELATED"/>
    <property type="match status" value="1"/>
</dbReference>
<keyword evidence="4" id="KW-1185">Reference proteome</keyword>
<keyword evidence="1" id="KW-0456">Lyase</keyword>
<dbReference type="InterPro" id="IPR013341">
    <property type="entry name" value="Mandelate_racemase_N_dom"/>
</dbReference>